<accession>A0A7R8HED1</accession>
<proteinExistence type="predicted"/>
<keyword evidence="2" id="KW-1185">Reference proteome</keyword>
<evidence type="ECO:0000313" key="1">
    <source>
        <dbReference type="EMBL" id="CAF3042383.1"/>
    </source>
</evidence>
<sequence>MVDKAQLCNHCHDAQIVRSIAICRGKESLSDLPPRSPTHRFNMLSSKVSSVYVANVDKQSPESRSTTFLHTPEAGVESIFTTKKFLLREYSDVTSIKSRYHHLYHHLGTLQTPPYHHGLFVFLCTLKKKTEIKFAGFRVTIQGIQAYPEKIKSNRSISNTLEHLRSPFLLRIGGTLRKIFRHGLSKIHDPKLTPQSQNPYIWIEDHLRAFEEVKKRTLPLTCGQPIEGDDDFTQDMYGSISIMRATPLYTLNNSDISQITCDPITLDGIARYPILEEIAQTSQNDAISRLIKDNNLEQNGKQNINPKRLLEIEEKHHFDMAHYPIPNRLQKTNAIKTPYSQPITGLGLAGTPQRTLQTHCKTALETTMTRQKISSNPSLLAPRSR</sequence>
<dbReference type="AlphaFoldDB" id="A0A7R8HED1"/>
<gene>
    <name evidence="1" type="ORF">LSAA_15050</name>
</gene>
<dbReference type="Proteomes" id="UP000675881">
    <property type="component" value="Chromosome 9"/>
</dbReference>
<name>A0A7R8HED1_LEPSM</name>
<organism evidence="1 2">
    <name type="scientific">Lepeophtheirus salmonis</name>
    <name type="common">Salmon louse</name>
    <name type="synonym">Caligus salmonis</name>
    <dbReference type="NCBI Taxonomy" id="72036"/>
    <lineage>
        <taxon>Eukaryota</taxon>
        <taxon>Metazoa</taxon>
        <taxon>Ecdysozoa</taxon>
        <taxon>Arthropoda</taxon>
        <taxon>Crustacea</taxon>
        <taxon>Multicrustacea</taxon>
        <taxon>Hexanauplia</taxon>
        <taxon>Copepoda</taxon>
        <taxon>Siphonostomatoida</taxon>
        <taxon>Caligidae</taxon>
        <taxon>Lepeophtheirus</taxon>
    </lineage>
</organism>
<reference evidence="1" key="1">
    <citation type="submission" date="2021-02" db="EMBL/GenBank/DDBJ databases">
        <authorList>
            <person name="Bekaert M."/>
        </authorList>
    </citation>
    <scope>NUCLEOTIDE SEQUENCE</scope>
    <source>
        <strain evidence="1">IoA-00</strain>
    </source>
</reference>
<dbReference type="EMBL" id="HG994588">
    <property type="protein sequence ID" value="CAF3042383.1"/>
    <property type="molecule type" value="Genomic_DNA"/>
</dbReference>
<evidence type="ECO:0000313" key="2">
    <source>
        <dbReference type="Proteomes" id="UP000675881"/>
    </source>
</evidence>
<protein>
    <submittedName>
        <fullName evidence="1">(salmon louse) hypothetical protein</fullName>
    </submittedName>
</protein>